<dbReference type="Pfam" id="PF04042">
    <property type="entry name" value="DNA_pol_E_B"/>
    <property type="match status" value="1"/>
</dbReference>
<name>A0ABM1Y053_AEDAL</name>
<comment type="function">
    <text evidence="6">Accessory subunit of the DNA polymerase alpha complex (also known as the alpha DNA polymerase-primase complex) which plays an essential role in the initiation of DNA synthesis.</text>
</comment>
<feature type="region of interest" description="Disordered" evidence="7">
    <location>
        <begin position="157"/>
        <end position="182"/>
    </location>
</feature>
<dbReference type="RefSeq" id="XP_019531577.3">
    <property type="nucleotide sequence ID" value="XM_019676032.3"/>
</dbReference>
<dbReference type="EnsemblMetazoa" id="AALFPA23_004433.R5422">
    <property type="protein sequence ID" value="AALFPA23_004433.P5422"/>
    <property type="gene ID" value="AALFPA23_004433"/>
</dbReference>
<dbReference type="Pfam" id="PF08418">
    <property type="entry name" value="Pol_alpha_B_N"/>
    <property type="match status" value="1"/>
</dbReference>
<evidence type="ECO:0000313" key="12">
    <source>
        <dbReference type="Proteomes" id="UP000069940"/>
    </source>
</evidence>
<evidence type="ECO:0000256" key="2">
    <source>
        <dbReference type="ARBA" id="ARBA00007299"/>
    </source>
</evidence>
<sequence>MVSIESLREQFDEIGLEPSTDVIDKCLEICSRCGVDDPVEFVETWMAYSVSKLGGAEPTVDTLRDMESHEFANKVRKTKDLPSVLTTPSAVNRVRQNAAVGSPGSPRGGDAGLVIYSNTDLNSVDAEVLGSYGCVTPKAQKPVSKLHGSTPVRNKALFSPASYSPLSSKQSQEQDGPNNSGNVVYTFGNGQLLKQINWSSGDVIRSGRLSIEIPTLKEGDHGEESVAASDELGKFMNADCKYMFDSSYERSLILGDRIYEGCKGICRRLAQLKLEESQVKPLQKDEIEGDLTAVEPNDQDVTTVETVPIHHVDYHSSEVINVMGRIVVHPERKNDNLAIVDFDEMTLRYMKLDFSKLKTWSVFPGETVVLEGVNQRGNAFEVQKVHFEGTLQLPKAPTKLGSELNMVIASGPYTDKDDLLYEKLSDLLAYCKNNSPDVLILTGPFGDVTNSLFSTIAETYEEYFEKIITNIMSSVSPNTEVLIVSHHDDLMSMFVYPSFPYEINSKHQNLRFLPDPCVIAINGLQIGITTADVIKDLSEAEVSGDPKGDKIKRAFNYMFHHKTFYPLHPPPESLPLDLDLLNSFGGLPRVPNMMICPGDLKCYIRDVHGCVCINPGRLSDQSSGEGTFARVVVKQPESETTVPFNYVVCQVVKS</sequence>
<dbReference type="Gene3D" id="3.60.21.60">
    <property type="match status" value="2"/>
</dbReference>
<evidence type="ECO:0000256" key="6">
    <source>
        <dbReference type="PIRNR" id="PIRNR018300"/>
    </source>
</evidence>
<reference evidence="12" key="1">
    <citation type="journal article" date="2015" name="Proc. Natl. Acad. Sci. U.S.A.">
        <title>Genome sequence of the Asian Tiger mosquito, Aedes albopictus, reveals insights into its biology, genetics, and evolution.</title>
        <authorList>
            <person name="Chen X.G."/>
            <person name="Jiang X."/>
            <person name="Gu J."/>
            <person name="Xu M."/>
            <person name="Wu Y."/>
            <person name="Deng Y."/>
            <person name="Zhang C."/>
            <person name="Bonizzoni M."/>
            <person name="Dermauw W."/>
            <person name="Vontas J."/>
            <person name="Armbruster P."/>
            <person name="Huang X."/>
            <person name="Yang Y."/>
            <person name="Zhang H."/>
            <person name="He W."/>
            <person name="Peng H."/>
            <person name="Liu Y."/>
            <person name="Wu K."/>
            <person name="Chen J."/>
            <person name="Lirakis M."/>
            <person name="Topalis P."/>
            <person name="Van Leeuwen T."/>
            <person name="Hall A.B."/>
            <person name="Jiang X."/>
            <person name="Thorpe C."/>
            <person name="Mueller R.L."/>
            <person name="Sun C."/>
            <person name="Waterhouse R.M."/>
            <person name="Yan G."/>
            <person name="Tu Z.J."/>
            <person name="Fang X."/>
            <person name="James A.A."/>
        </authorList>
    </citation>
    <scope>NUCLEOTIDE SEQUENCE [LARGE SCALE GENOMIC DNA]</scope>
    <source>
        <strain evidence="12">Foshan</strain>
    </source>
</reference>
<dbReference type="InterPro" id="IPR016722">
    <property type="entry name" value="DNA_pol_alpha_bsu"/>
</dbReference>
<evidence type="ECO:0000313" key="11">
    <source>
        <dbReference type="EnsemblMetazoa" id="AALFPA23_004433.P5422"/>
    </source>
</evidence>
<reference evidence="11" key="2">
    <citation type="submission" date="2025-05" db="UniProtKB">
        <authorList>
            <consortium name="EnsemblMetazoa"/>
        </authorList>
    </citation>
    <scope>IDENTIFICATION</scope>
    <source>
        <strain evidence="11">Foshan</strain>
    </source>
</reference>
<dbReference type="Pfam" id="PF22062">
    <property type="entry name" value="OB_DPOA2"/>
    <property type="match status" value="1"/>
</dbReference>
<accession>A0ABM1Y053</accession>
<evidence type="ECO:0000256" key="3">
    <source>
        <dbReference type="ARBA" id="ARBA00018596"/>
    </source>
</evidence>
<dbReference type="InterPro" id="IPR007185">
    <property type="entry name" value="DNA_pol_a/d/e_bsu"/>
</dbReference>
<dbReference type="RefSeq" id="XP_019531576.3">
    <property type="nucleotide sequence ID" value="XM_019676031.3"/>
</dbReference>
<dbReference type="PANTHER" id="PTHR23061">
    <property type="entry name" value="DNA POLYMERASE 2 ALPHA 70 KDA SUBUNIT"/>
    <property type="match status" value="1"/>
</dbReference>
<evidence type="ECO:0000259" key="9">
    <source>
        <dbReference type="Pfam" id="PF08418"/>
    </source>
</evidence>
<dbReference type="Gene3D" id="1.10.8.530">
    <property type="entry name" value="DNA polymerase alpha-primase, subunit B, N-terminal domain"/>
    <property type="match status" value="1"/>
</dbReference>
<dbReference type="PIRSF" id="PIRSF018300">
    <property type="entry name" value="DNA_pol_alph_2"/>
    <property type="match status" value="1"/>
</dbReference>
<dbReference type="InterPro" id="IPR043034">
    <property type="entry name" value="DNA_pol_alpha_B_N_sf"/>
</dbReference>
<dbReference type="PANTHER" id="PTHR23061:SF12">
    <property type="entry name" value="DNA POLYMERASE ALPHA SUBUNIT B"/>
    <property type="match status" value="1"/>
</dbReference>
<feature type="domain" description="DNA polymerase alpha/delta/epsilon subunit B" evidence="8">
    <location>
        <begin position="407"/>
        <end position="601"/>
    </location>
</feature>
<evidence type="ECO:0000256" key="1">
    <source>
        <dbReference type="ARBA" id="ARBA00004123"/>
    </source>
</evidence>
<keyword evidence="4 6" id="KW-0235">DNA replication</keyword>
<evidence type="ECO:0000259" key="8">
    <source>
        <dbReference type="Pfam" id="PF04042"/>
    </source>
</evidence>
<proteinExistence type="inferred from homology"/>
<evidence type="ECO:0000256" key="4">
    <source>
        <dbReference type="ARBA" id="ARBA00022705"/>
    </source>
</evidence>
<evidence type="ECO:0000256" key="5">
    <source>
        <dbReference type="ARBA" id="ARBA00023242"/>
    </source>
</evidence>
<keyword evidence="12" id="KW-1185">Reference proteome</keyword>
<dbReference type="InterPro" id="IPR013627">
    <property type="entry name" value="Pol_alpha_B_N"/>
</dbReference>
<organism evidence="11 12">
    <name type="scientific">Aedes albopictus</name>
    <name type="common">Asian tiger mosquito</name>
    <name type="synonym">Stegomyia albopicta</name>
    <dbReference type="NCBI Taxonomy" id="7160"/>
    <lineage>
        <taxon>Eukaryota</taxon>
        <taxon>Metazoa</taxon>
        <taxon>Ecdysozoa</taxon>
        <taxon>Arthropoda</taxon>
        <taxon>Hexapoda</taxon>
        <taxon>Insecta</taxon>
        <taxon>Pterygota</taxon>
        <taxon>Neoptera</taxon>
        <taxon>Endopterygota</taxon>
        <taxon>Diptera</taxon>
        <taxon>Nematocera</taxon>
        <taxon>Culicoidea</taxon>
        <taxon>Culicidae</taxon>
        <taxon>Culicinae</taxon>
        <taxon>Aedini</taxon>
        <taxon>Aedes</taxon>
        <taxon>Stegomyia</taxon>
    </lineage>
</organism>
<dbReference type="EnsemblMetazoa" id="AALFPA23_004433.R5420">
    <property type="protein sequence ID" value="AALFPA23_004433.P5420"/>
    <property type="gene ID" value="AALFPA23_004433"/>
</dbReference>
<feature type="domain" description="DNA polymerase alpha subunit B OB" evidence="10">
    <location>
        <begin position="310"/>
        <end position="385"/>
    </location>
</feature>
<dbReference type="InterPro" id="IPR054300">
    <property type="entry name" value="OB_DPOA2"/>
</dbReference>
<dbReference type="EnsemblMetazoa" id="AALFPA23_004433.R5421">
    <property type="protein sequence ID" value="AALFPA23_004433.P5421"/>
    <property type="gene ID" value="AALFPA23_004433"/>
</dbReference>
<feature type="domain" description="DNA polymerase alpha subunit B N-terminal" evidence="9">
    <location>
        <begin position="5"/>
        <end position="74"/>
    </location>
</feature>
<dbReference type="RefSeq" id="XP_019531575.3">
    <property type="nucleotide sequence ID" value="XM_019676030.3"/>
</dbReference>
<keyword evidence="5 6" id="KW-0539">Nucleus</keyword>
<comment type="similarity">
    <text evidence="2 6">Belongs to the DNA polymerase alpha subunit B family.</text>
</comment>
<feature type="compositionally biased region" description="Polar residues" evidence="7">
    <location>
        <begin position="161"/>
        <end position="182"/>
    </location>
</feature>
<dbReference type="GeneID" id="109403247"/>
<protein>
    <recommendedName>
        <fullName evidence="3 6">DNA polymerase alpha subunit B</fullName>
    </recommendedName>
</protein>
<evidence type="ECO:0000259" key="10">
    <source>
        <dbReference type="Pfam" id="PF22062"/>
    </source>
</evidence>
<evidence type="ECO:0000256" key="7">
    <source>
        <dbReference type="SAM" id="MobiDB-lite"/>
    </source>
</evidence>
<comment type="subcellular location">
    <subcellularLocation>
        <location evidence="1 6">Nucleus</location>
    </subcellularLocation>
</comment>
<dbReference type="Proteomes" id="UP000069940">
    <property type="component" value="Unassembled WGS sequence"/>
</dbReference>